<feature type="region of interest" description="Disordered" evidence="1">
    <location>
        <begin position="756"/>
        <end position="782"/>
    </location>
</feature>
<accession>A0A517T345</accession>
<dbReference type="EMBL" id="CP036272">
    <property type="protein sequence ID" value="QDT62751.1"/>
    <property type="molecule type" value="Genomic_DNA"/>
</dbReference>
<dbReference type="SUPFAM" id="SSF110296">
    <property type="entry name" value="Oligoxyloglucan reducing end-specific cellobiohydrolase"/>
    <property type="match status" value="1"/>
</dbReference>
<feature type="compositionally biased region" description="Polar residues" evidence="1">
    <location>
        <begin position="715"/>
        <end position="729"/>
    </location>
</feature>
<reference evidence="2 3" key="1">
    <citation type="submission" date="2019-02" db="EMBL/GenBank/DDBJ databases">
        <title>Deep-cultivation of Planctomycetes and their phenomic and genomic characterization uncovers novel biology.</title>
        <authorList>
            <person name="Wiegand S."/>
            <person name="Jogler M."/>
            <person name="Boedeker C."/>
            <person name="Pinto D."/>
            <person name="Vollmers J."/>
            <person name="Rivas-Marin E."/>
            <person name="Kohn T."/>
            <person name="Peeters S.H."/>
            <person name="Heuer A."/>
            <person name="Rast P."/>
            <person name="Oberbeckmann S."/>
            <person name="Bunk B."/>
            <person name="Jeske O."/>
            <person name="Meyerdierks A."/>
            <person name="Storesund J.E."/>
            <person name="Kallscheuer N."/>
            <person name="Luecker S."/>
            <person name="Lage O.M."/>
            <person name="Pohl T."/>
            <person name="Merkel B.J."/>
            <person name="Hornburger P."/>
            <person name="Mueller R.-W."/>
            <person name="Bruemmer F."/>
            <person name="Labrenz M."/>
            <person name="Spormann A.M."/>
            <person name="Op den Camp H."/>
            <person name="Overmann J."/>
            <person name="Amann R."/>
            <person name="Jetten M.S.M."/>
            <person name="Mascher T."/>
            <person name="Medema M.H."/>
            <person name="Devos D.P."/>
            <person name="Kaster A.-K."/>
            <person name="Ovreas L."/>
            <person name="Rohde M."/>
            <person name="Galperin M.Y."/>
            <person name="Jogler C."/>
        </authorList>
    </citation>
    <scope>NUCLEOTIDE SEQUENCE [LARGE SCALE GENOMIC DNA]</scope>
    <source>
        <strain evidence="2 3">SV_7m_r</strain>
    </source>
</reference>
<feature type="compositionally biased region" description="Polar residues" evidence="1">
    <location>
        <begin position="756"/>
        <end position="769"/>
    </location>
</feature>
<dbReference type="Gene3D" id="2.60.40.1190">
    <property type="match status" value="1"/>
</dbReference>
<evidence type="ECO:0000313" key="2">
    <source>
        <dbReference type="EMBL" id="QDT62751.1"/>
    </source>
</evidence>
<feature type="region of interest" description="Disordered" evidence="1">
    <location>
        <begin position="967"/>
        <end position="986"/>
    </location>
</feature>
<proteinExistence type="predicted"/>
<evidence type="ECO:0008006" key="4">
    <source>
        <dbReference type="Google" id="ProtNLM"/>
    </source>
</evidence>
<sequence>MIWMISLQRTANASHRLAAPTDRRCDRPDGAKQCCRKPSSQELIHRVRNSRLKSSPAHHSAAPAVAQLLLILLAALLTSWQQPVFSQGNDPFSPTLSPLQRSTVPGLRRSIPMTITRGLASNTAPSFLTTPAYCDSETLRQSATLRSVRCLDEATWIAVGDHGTILMSYDGGRHWDLADSPVDCRLNDAIWLNRRTILVVGGGYESLTQMGRGVTLGSRDGGQNWSLVGNAMTPPLDTLAWVDSPDAFAGDRQPGASGTLLAACSPAEQDPLSGTPLFQCSGTAGPLSTLGQWQPVTEQSLPMQHGALPRFVRPAMTPTSIQRWVTQSSHTEMSAAGRASTTSPKPIIRASCQSAEGTLICVGDHGQVWRASHSAEPLQCVRQPDTSTGIVVIAANAHSIPWMLLGREALEARIRVTLLVGVPKPQATNATTTLGTTALGSAALPDGLEQAAMQMGVTSVQTFLNHSDQHEQSLFRWLELMQPAILAVDGNLTSTVQRQINQLAAQRRSCQKVVVFSSGQRRGALLHQMTMLPSSGLLAGDFAADCRMLTEPLTKSSPHDPQANGLSLQLRHSVSDATLQSDSLANGVRLRRGQRLPDRLHAASGRRLQVLQARLKQLPLFTHWLQSTANADVTVEQEKQLRLMLDQTDRDDRFRIIYQLASASLGQPSHLAILKEIARRFPESSAGRASQLHVAVRQTSVEWQATAFEHDVKASTDSNAANATPSSRIAANGDTGLPIQQASAQEFQELTPSAQGHTFSLSPFQQSQHAIGRQVPSGLNGAPTGRVHRVGQGVVQASAESVKQAKTSNIANAPLVQPRPVNQPQMPELNTRAELDLYWQTHPVRLLVQDAIERSLKSKARNAVNAGNSLARYRSGEYQQIAKASGPWSQLLSTKPAVAAQTPVASKQWTTADYTRTPPHLDGKLHESMWQHFDAVAATTKGATPIELDLSWDSHFVYLAARVPASQFRSDSQSPPNDSPQGFLRDDQLVGSDRLQISIDCDGDLLTAFELAMTRSGKSNDSLDGSPHWNPTWYFASDVSNGLVTTEIAIERQAFPAAALTGQQWLVNAEIIPAGRKTGRDLLPRPTSRIRADFRATTRIAVAP</sequence>
<keyword evidence="3" id="KW-1185">Reference proteome</keyword>
<name>A0A517T345_9BACT</name>
<evidence type="ECO:0000313" key="3">
    <source>
        <dbReference type="Proteomes" id="UP000315003"/>
    </source>
</evidence>
<organism evidence="2 3">
    <name type="scientific">Stieleria bergensis</name>
    <dbReference type="NCBI Taxonomy" id="2528025"/>
    <lineage>
        <taxon>Bacteria</taxon>
        <taxon>Pseudomonadati</taxon>
        <taxon>Planctomycetota</taxon>
        <taxon>Planctomycetia</taxon>
        <taxon>Pirellulales</taxon>
        <taxon>Pirellulaceae</taxon>
        <taxon>Stieleria</taxon>
    </lineage>
</organism>
<dbReference type="AlphaFoldDB" id="A0A517T345"/>
<feature type="region of interest" description="Disordered" evidence="1">
    <location>
        <begin position="714"/>
        <end position="734"/>
    </location>
</feature>
<evidence type="ECO:0000256" key="1">
    <source>
        <dbReference type="SAM" id="MobiDB-lite"/>
    </source>
</evidence>
<dbReference type="Proteomes" id="UP000315003">
    <property type="component" value="Chromosome"/>
</dbReference>
<protein>
    <recommendedName>
        <fullName evidence="4">Photosynthesis system II assembly factor Ycf48/Hcf136-like domain-containing protein</fullName>
    </recommendedName>
</protein>
<gene>
    <name evidence="2" type="ORF">SV7mr_53020</name>
</gene>
<feature type="compositionally biased region" description="Low complexity" evidence="1">
    <location>
        <begin position="970"/>
        <end position="981"/>
    </location>
</feature>
<dbReference type="SUPFAM" id="SSF49344">
    <property type="entry name" value="CBD9-like"/>
    <property type="match status" value="1"/>
</dbReference>